<feature type="compositionally biased region" description="Polar residues" evidence="6">
    <location>
        <begin position="250"/>
        <end position="263"/>
    </location>
</feature>
<keyword evidence="4 5" id="KW-0238">DNA-binding</keyword>
<dbReference type="EMBL" id="JAODUP010000034">
    <property type="protein sequence ID" value="KAK2166872.1"/>
    <property type="molecule type" value="Genomic_DNA"/>
</dbReference>
<dbReference type="SUPFAM" id="SSF46689">
    <property type="entry name" value="Homeodomain-like"/>
    <property type="match status" value="1"/>
</dbReference>
<dbReference type="InterPro" id="IPR009057">
    <property type="entry name" value="Homeodomain-like_sf"/>
</dbReference>
<sequence length="263" mass="28495">MDGLSDPLSLEPYMAAAPGACDSIPHHHQPHLSGSMTHGHHLDPRARLGLGHGTLSGSVMSGGSQTMPHTSSSGLHNHLSQSTTTTQLVSSGSASGHGRADTTSHSHHKSKSNDVETKVKKEDPEDSDNDKNNKGSKRQRRQRTHFTSQQLQELEATFQRNRYPDMATREEIAAWTNLTEARVRIVLMMARNDQDILSYCPGIYIANIYQDPREQQNISITQPHLTSTLAVNVASTRSGGRSIKSASIEAPTQSAASTVSTTG</sequence>
<dbReference type="SMART" id="SM00389">
    <property type="entry name" value="HOX"/>
    <property type="match status" value="1"/>
</dbReference>
<dbReference type="CDD" id="cd00086">
    <property type="entry name" value="homeodomain"/>
    <property type="match status" value="1"/>
</dbReference>
<evidence type="ECO:0000256" key="3">
    <source>
        <dbReference type="ARBA" id="ARBA00022473"/>
    </source>
</evidence>
<gene>
    <name evidence="8" type="ORF">LSH36_34g06026</name>
</gene>
<feature type="region of interest" description="Disordered" evidence="6">
    <location>
        <begin position="240"/>
        <end position="263"/>
    </location>
</feature>
<dbReference type="GO" id="GO:0009653">
    <property type="term" value="P:anatomical structure morphogenesis"/>
    <property type="evidence" value="ECO:0007669"/>
    <property type="project" value="TreeGrafter"/>
</dbReference>
<protein>
    <recommendedName>
        <fullName evidence="7">Homeobox domain-containing protein</fullName>
    </recommendedName>
</protein>
<dbReference type="PROSITE" id="PS50071">
    <property type="entry name" value="HOMEOBOX_2"/>
    <property type="match status" value="1"/>
</dbReference>
<dbReference type="Pfam" id="PF00046">
    <property type="entry name" value="Homeodomain"/>
    <property type="match status" value="1"/>
</dbReference>
<feature type="compositionally biased region" description="Basic and acidic residues" evidence="6">
    <location>
        <begin position="111"/>
        <end position="133"/>
    </location>
</feature>
<evidence type="ECO:0000256" key="1">
    <source>
        <dbReference type="ARBA" id="ARBA00004123"/>
    </source>
</evidence>
<dbReference type="PANTHER" id="PTHR45882:SF3">
    <property type="entry name" value="PITUITARY HOMEOBOX HOMOLOG PTX1"/>
    <property type="match status" value="1"/>
</dbReference>
<dbReference type="AlphaFoldDB" id="A0AAD9K8Y6"/>
<dbReference type="GO" id="GO:0000978">
    <property type="term" value="F:RNA polymerase II cis-regulatory region sequence-specific DNA binding"/>
    <property type="evidence" value="ECO:0007669"/>
    <property type="project" value="TreeGrafter"/>
</dbReference>
<dbReference type="GO" id="GO:0005634">
    <property type="term" value="C:nucleus"/>
    <property type="evidence" value="ECO:0007669"/>
    <property type="project" value="UniProtKB-SubCell"/>
</dbReference>
<dbReference type="Gene3D" id="1.10.10.60">
    <property type="entry name" value="Homeodomain-like"/>
    <property type="match status" value="1"/>
</dbReference>
<feature type="compositionally biased region" description="Basic residues" evidence="6">
    <location>
        <begin position="134"/>
        <end position="144"/>
    </location>
</feature>
<comment type="subcellular location">
    <subcellularLocation>
        <location evidence="1 4 5">Nucleus</location>
    </subcellularLocation>
</comment>
<evidence type="ECO:0000259" key="7">
    <source>
        <dbReference type="PROSITE" id="PS50071"/>
    </source>
</evidence>
<evidence type="ECO:0000313" key="8">
    <source>
        <dbReference type="EMBL" id="KAK2166872.1"/>
    </source>
</evidence>
<evidence type="ECO:0000256" key="6">
    <source>
        <dbReference type="SAM" id="MobiDB-lite"/>
    </source>
</evidence>
<feature type="region of interest" description="Disordered" evidence="6">
    <location>
        <begin position="21"/>
        <end position="153"/>
    </location>
</feature>
<organism evidence="8 9">
    <name type="scientific">Paralvinella palmiformis</name>
    <dbReference type="NCBI Taxonomy" id="53620"/>
    <lineage>
        <taxon>Eukaryota</taxon>
        <taxon>Metazoa</taxon>
        <taxon>Spiralia</taxon>
        <taxon>Lophotrochozoa</taxon>
        <taxon>Annelida</taxon>
        <taxon>Polychaeta</taxon>
        <taxon>Sedentaria</taxon>
        <taxon>Canalipalpata</taxon>
        <taxon>Terebellida</taxon>
        <taxon>Terebelliformia</taxon>
        <taxon>Alvinellidae</taxon>
        <taxon>Paralvinella</taxon>
    </lineage>
</organism>
<accession>A0AAD9K8Y6</accession>
<evidence type="ECO:0000313" key="9">
    <source>
        <dbReference type="Proteomes" id="UP001208570"/>
    </source>
</evidence>
<evidence type="ECO:0000256" key="5">
    <source>
        <dbReference type="RuleBase" id="RU000682"/>
    </source>
</evidence>
<dbReference type="Proteomes" id="UP001208570">
    <property type="component" value="Unassembled WGS sequence"/>
</dbReference>
<dbReference type="PANTHER" id="PTHR45882">
    <property type="entry name" value="PITUITARY HOMEOBOX HOMOLOG PTX1"/>
    <property type="match status" value="1"/>
</dbReference>
<keyword evidence="4 5" id="KW-0371">Homeobox</keyword>
<feature type="compositionally biased region" description="Polar residues" evidence="6">
    <location>
        <begin position="55"/>
        <end position="75"/>
    </location>
</feature>
<proteinExistence type="inferred from homology"/>
<feature type="compositionally biased region" description="Low complexity" evidence="6">
    <location>
        <begin position="79"/>
        <end position="91"/>
    </location>
</feature>
<evidence type="ECO:0000256" key="2">
    <source>
        <dbReference type="ARBA" id="ARBA00006503"/>
    </source>
</evidence>
<dbReference type="GO" id="GO:0000981">
    <property type="term" value="F:DNA-binding transcription factor activity, RNA polymerase II-specific"/>
    <property type="evidence" value="ECO:0007669"/>
    <property type="project" value="TreeGrafter"/>
</dbReference>
<feature type="domain" description="Homeobox" evidence="7">
    <location>
        <begin position="137"/>
        <end position="197"/>
    </location>
</feature>
<keyword evidence="9" id="KW-1185">Reference proteome</keyword>
<name>A0AAD9K8Y6_9ANNE</name>
<comment type="caution">
    <text evidence="8">The sequence shown here is derived from an EMBL/GenBank/DDBJ whole genome shotgun (WGS) entry which is preliminary data.</text>
</comment>
<feature type="DNA-binding region" description="Homeobox" evidence="4">
    <location>
        <begin position="139"/>
        <end position="198"/>
    </location>
</feature>
<dbReference type="InterPro" id="IPR001356">
    <property type="entry name" value="HD"/>
</dbReference>
<keyword evidence="3" id="KW-0217">Developmental protein</keyword>
<reference evidence="8" key="1">
    <citation type="journal article" date="2023" name="Mol. Biol. Evol.">
        <title>Third-Generation Sequencing Reveals the Adaptive Role of the Epigenome in Three Deep-Sea Polychaetes.</title>
        <authorList>
            <person name="Perez M."/>
            <person name="Aroh O."/>
            <person name="Sun Y."/>
            <person name="Lan Y."/>
            <person name="Juniper S.K."/>
            <person name="Young C.R."/>
            <person name="Angers B."/>
            <person name="Qian P.Y."/>
        </authorList>
    </citation>
    <scope>NUCLEOTIDE SEQUENCE</scope>
    <source>
        <strain evidence="8">P08H-3</strain>
    </source>
</reference>
<comment type="similarity">
    <text evidence="2">Belongs to the paired homeobox family. Bicoid subfamily.</text>
</comment>
<evidence type="ECO:0000256" key="4">
    <source>
        <dbReference type="PROSITE-ProRule" id="PRU00108"/>
    </source>
</evidence>
<keyword evidence="4 5" id="KW-0539">Nucleus</keyword>